<dbReference type="CDD" id="cd00146">
    <property type="entry name" value="PKD"/>
    <property type="match status" value="1"/>
</dbReference>
<sequence length="1368" mass="148542">MKKSSLFIFVFFVSFIFVFLISPIANAGIPHIIYGNITNSDGSIPSDGTIKLKAYITQRQNEILTESDTGCGYKNGMWWIEAGNFNTPWSIGEILNITASTVSSQGDSKDITLNSDGNQKLALSITGTTPPNDDPPYEPPYEEPPPYEKPQNNAPVADAGSNQNIKEKYIVTLDGSGSYDPDSDTISYKWTQTKGSEVILSNPDSSETRFTAPEVGSEGESLEFKLTVKDTGGLEAVDICIVNIIDTDNIVKNLPPIVNAGEDQNVYSGDTVTLNGSGSYDDEDGDNITFLWEQKDGPLVTLSDKTDAKPDFTAPDAGTQGVSLTFELTVTDTKGLKSTDTSIVNIHGTEQNHEPAANAGEDQTVKESMFVVLDGSGSSDPEGSQLYYTWEQTAGTVVNLSDKTYQSPAFLTPPVSQEGVTLSFKLTVENEQGLKASDVVSIVVEDNGITGFPDEVYTLTTSTGKNIGIMVNGGILNGLRNISPSELADNSNIPDDMLYGIQNLYIIPDDPGGSAELIFYLPESAPEGYKWYRYDNQTGWHEMEDVSDANRKDFSFMLTDGGTGDNSGEDGNIEIILGLGREPAAPVPPGQPDETPEEPGQPSEENNNSGGDGDSGCFIAVSGDQINHFNIMLLMLLFPGIILAINAVSQRRWNMFKYIISHRFIKLMLIIICFNMAFAVNPSLSSAGNFNFELKAGLNGISIPFEDTGITTADELLKAVPGCDLVKYWDAAQQKYIEYYKDGTGDNFKIIAGSSYFIRVNEDAEWNIYGGDSAYPPEFPITTTDTTNINVVAIPIHRFDITNAEELAQAIPDCDTVWYWNSGQNGYIGHPIGTEINNFSVLPGYAYLVNVARSSGIIEIVFPPDGSVVSPTTTPLLEIKFNEPPDENDTISIIINGVDKTSSFTITPEGAVCSNISELQIGVNTLTAEIMKESGDTYSTTSVFRVGTTVQAVPGANPKSGAAPLTVHFVTKWDDSAGTMHFFQWDFGDGNKTEKNSIAQDYYHTYTKPGTYYATLTVNSSAGGTASSSMVINVGEAVVSKDNIINYLNIEKDTVGYLPALTGTDIETIITAETDVTIQVKDNDGNVIRTLVNKEKRLKGTYKDHWDCKDDSNIVVNDGLYYAVLQYTANGETRTYDLTESTGGAGTLFTSGPGCNQYDPIQSSFSPYEDNFLPIVLRLCKASEVTIFVGPTGSGLAETRVRTILNRKALPSGTNTIYWDGLDDFGYVAHPPLGSQLVMGMWGYDLPSNAIYMTGGRPVISSVVCEPNYFNPLSNTCLDNGDSIEVKYAVSENVDMVELRVIDVHSRKIIRKIQKTNVTAGENYVFWDGKNADGEYADAGDYQLALIATDPEGNSSLLSAASMVRLFR</sequence>
<dbReference type="Gene3D" id="2.60.40.10">
    <property type="entry name" value="Immunoglobulins"/>
    <property type="match status" value="4"/>
</dbReference>
<dbReference type="SUPFAM" id="SSF49299">
    <property type="entry name" value="PKD domain"/>
    <property type="match status" value="2"/>
</dbReference>
<evidence type="ECO:0000313" key="4">
    <source>
        <dbReference type="EMBL" id="QTA79407.1"/>
    </source>
</evidence>
<dbReference type="InterPro" id="IPR022409">
    <property type="entry name" value="PKD/Chitinase_dom"/>
</dbReference>
<dbReference type="InterPro" id="IPR035986">
    <property type="entry name" value="PKD_dom_sf"/>
</dbReference>
<dbReference type="Gene3D" id="2.60.40.4070">
    <property type="match status" value="2"/>
</dbReference>
<dbReference type="GO" id="GO:0016020">
    <property type="term" value="C:membrane"/>
    <property type="evidence" value="ECO:0007669"/>
    <property type="project" value="TreeGrafter"/>
</dbReference>
<dbReference type="SMART" id="SM00089">
    <property type="entry name" value="PKD"/>
    <property type="match status" value="3"/>
</dbReference>
<dbReference type="RefSeq" id="WP_207691163.1">
    <property type="nucleotide sequence ID" value="NZ_CP061799.1"/>
</dbReference>
<feature type="region of interest" description="Disordered" evidence="1">
    <location>
        <begin position="583"/>
        <end position="614"/>
    </location>
</feature>
<dbReference type="Proteomes" id="UP000663720">
    <property type="component" value="Chromosome"/>
</dbReference>
<name>A0A975GFM2_9BACT</name>
<protein>
    <submittedName>
        <fullName evidence="4">FlgD Ig-like domain-containing protein</fullName>
    </submittedName>
</protein>
<dbReference type="PANTHER" id="PTHR46182:SF2">
    <property type="entry name" value="FI19480P1"/>
    <property type="match status" value="1"/>
</dbReference>
<dbReference type="InterPro" id="IPR000601">
    <property type="entry name" value="PKD_dom"/>
</dbReference>
<dbReference type="NCBIfam" id="NF041766">
    <property type="entry name" value="choice_anch_U"/>
    <property type="match status" value="1"/>
</dbReference>
<feature type="compositionally biased region" description="Pro residues" evidence="1">
    <location>
        <begin position="132"/>
        <end position="148"/>
    </location>
</feature>
<dbReference type="Pfam" id="PF13860">
    <property type="entry name" value="FlgD_ig"/>
    <property type="match status" value="1"/>
</dbReference>
<gene>
    <name evidence="4" type="ORF">dnl_16770</name>
</gene>
<keyword evidence="2" id="KW-0812">Transmembrane</keyword>
<dbReference type="InterPro" id="IPR013783">
    <property type="entry name" value="Ig-like_fold"/>
</dbReference>
<dbReference type="Pfam" id="PF22352">
    <property type="entry name" value="K319L-like_PKD"/>
    <property type="match status" value="3"/>
</dbReference>
<evidence type="ECO:0000256" key="1">
    <source>
        <dbReference type="SAM" id="MobiDB-lite"/>
    </source>
</evidence>
<dbReference type="InterPro" id="IPR053784">
    <property type="entry name" value="Choice_anch_U_dom"/>
</dbReference>
<dbReference type="KEGG" id="dli:dnl_16770"/>
<reference evidence="4" key="1">
    <citation type="journal article" date="2021" name="Microb. Physiol.">
        <title>Proteogenomic Insights into the Physiology of Marine, Sulfate-Reducing, Filamentous Desulfonema limicola and Desulfonema magnum.</title>
        <authorList>
            <person name="Schnaars V."/>
            <person name="Wohlbrand L."/>
            <person name="Scheve S."/>
            <person name="Hinrichs C."/>
            <person name="Reinhardt R."/>
            <person name="Rabus R."/>
        </authorList>
    </citation>
    <scope>NUCLEOTIDE SEQUENCE</scope>
    <source>
        <strain evidence="4">5ac10</strain>
    </source>
</reference>
<dbReference type="Pfam" id="PF18911">
    <property type="entry name" value="PKD_4"/>
    <property type="match status" value="1"/>
</dbReference>
<feature type="transmembrane region" description="Helical" evidence="2">
    <location>
        <begin position="660"/>
        <end position="680"/>
    </location>
</feature>
<dbReference type="InterPro" id="IPR029865">
    <property type="entry name" value="KIAA0319-like"/>
</dbReference>
<keyword evidence="2" id="KW-1133">Transmembrane helix</keyword>
<evidence type="ECO:0000313" key="5">
    <source>
        <dbReference type="Proteomes" id="UP000663720"/>
    </source>
</evidence>
<dbReference type="PROSITE" id="PS50093">
    <property type="entry name" value="PKD"/>
    <property type="match status" value="1"/>
</dbReference>
<dbReference type="EMBL" id="CP061799">
    <property type="protein sequence ID" value="QTA79407.1"/>
    <property type="molecule type" value="Genomic_DNA"/>
</dbReference>
<accession>A0A975GFM2</accession>
<evidence type="ECO:0000256" key="2">
    <source>
        <dbReference type="SAM" id="Phobius"/>
    </source>
</evidence>
<dbReference type="InterPro" id="IPR025965">
    <property type="entry name" value="FlgD/Vpr_Ig-like"/>
</dbReference>
<dbReference type="GO" id="GO:0031410">
    <property type="term" value="C:cytoplasmic vesicle"/>
    <property type="evidence" value="ECO:0007669"/>
    <property type="project" value="TreeGrafter"/>
</dbReference>
<evidence type="ECO:0000259" key="3">
    <source>
        <dbReference type="PROSITE" id="PS50093"/>
    </source>
</evidence>
<organism evidence="4 5">
    <name type="scientific">Desulfonema limicola</name>
    <dbReference type="NCBI Taxonomy" id="45656"/>
    <lineage>
        <taxon>Bacteria</taxon>
        <taxon>Pseudomonadati</taxon>
        <taxon>Thermodesulfobacteriota</taxon>
        <taxon>Desulfobacteria</taxon>
        <taxon>Desulfobacterales</taxon>
        <taxon>Desulfococcaceae</taxon>
        <taxon>Desulfonema</taxon>
    </lineage>
</organism>
<keyword evidence="2" id="KW-0472">Membrane</keyword>
<proteinExistence type="predicted"/>
<keyword evidence="5" id="KW-1185">Reference proteome</keyword>
<feature type="transmembrane region" description="Helical" evidence="2">
    <location>
        <begin position="629"/>
        <end position="648"/>
    </location>
</feature>
<feature type="domain" description="PKD" evidence="3">
    <location>
        <begin position="950"/>
        <end position="1034"/>
    </location>
</feature>
<dbReference type="PANTHER" id="PTHR46182">
    <property type="entry name" value="FI19480P1"/>
    <property type="match status" value="1"/>
</dbReference>
<feature type="region of interest" description="Disordered" evidence="1">
    <location>
        <begin position="122"/>
        <end position="159"/>
    </location>
</feature>